<name>A0A8T0ER11_ARGBR</name>
<gene>
    <name evidence="1" type="ORF">HNY73_014698</name>
</gene>
<dbReference type="Proteomes" id="UP000807504">
    <property type="component" value="Unassembled WGS sequence"/>
</dbReference>
<reference evidence="1" key="1">
    <citation type="journal article" date="2020" name="bioRxiv">
        <title>Chromosome-level reference genome of the European wasp spider Argiope bruennichi: a resource for studies on range expansion and evolutionary adaptation.</title>
        <authorList>
            <person name="Sheffer M.M."/>
            <person name="Hoppe A."/>
            <person name="Krehenwinkel H."/>
            <person name="Uhl G."/>
            <person name="Kuss A.W."/>
            <person name="Jensen L."/>
            <person name="Jensen C."/>
            <person name="Gillespie R.G."/>
            <person name="Hoff K.J."/>
            <person name="Prost S."/>
        </authorList>
    </citation>
    <scope>NUCLEOTIDE SEQUENCE</scope>
</reference>
<keyword evidence="2" id="KW-1185">Reference proteome</keyword>
<protein>
    <submittedName>
        <fullName evidence="1">Uncharacterized protein</fullName>
    </submittedName>
</protein>
<evidence type="ECO:0000313" key="1">
    <source>
        <dbReference type="EMBL" id="KAF8777918.1"/>
    </source>
</evidence>
<comment type="caution">
    <text evidence="1">The sequence shown here is derived from an EMBL/GenBank/DDBJ whole genome shotgun (WGS) entry which is preliminary data.</text>
</comment>
<accession>A0A8T0ER11</accession>
<evidence type="ECO:0000313" key="2">
    <source>
        <dbReference type="Proteomes" id="UP000807504"/>
    </source>
</evidence>
<proteinExistence type="predicted"/>
<sequence>MSRLLISSGVADVGSVRSCYWMTVLSATFGRSSEPDREMSIQSSLNTSLNFQDTDWFGRPTNQDPYYIGKHYLIIMSDQHGDRYASKETTVF</sequence>
<dbReference type="AlphaFoldDB" id="A0A8T0ER11"/>
<reference evidence="1" key="2">
    <citation type="submission" date="2020-06" db="EMBL/GenBank/DDBJ databases">
        <authorList>
            <person name="Sheffer M."/>
        </authorList>
    </citation>
    <scope>NUCLEOTIDE SEQUENCE</scope>
</reference>
<dbReference type="EMBL" id="JABXBU010002072">
    <property type="protein sequence ID" value="KAF8777918.1"/>
    <property type="molecule type" value="Genomic_DNA"/>
</dbReference>
<organism evidence="1 2">
    <name type="scientific">Argiope bruennichi</name>
    <name type="common">Wasp spider</name>
    <name type="synonym">Aranea bruennichi</name>
    <dbReference type="NCBI Taxonomy" id="94029"/>
    <lineage>
        <taxon>Eukaryota</taxon>
        <taxon>Metazoa</taxon>
        <taxon>Ecdysozoa</taxon>
        <taxon>Arthropoda</taxon>
        <taxon>Chelicerata</taxon>
        <taxon>Arachnida</taxon>
        <taxon>Araneae</taxon>
        <taxon>Araneomorphae</taxon>
        <taxon>Entelegynae</taxon>
        <taxon>Araneoidea</taxon>
        <taxon>Araneidae</taxon>
        <taxon>Argiope</taxon>
    </lineage>
</organism>